<evidence type="ECO:0000313" key="1">
    <source>
        <dbReference type="EMBL" id="EDR02486.1"/>
    </source>
</evidence>
<dbReference type="EMBL" id="DS547130">
    <property type="protein sequence ID" value="EDR02486.1"/>
    <property type="molecule type" value="Genomic_DNA"/>
</dbReference>
<accession>B0DSK2</accession>
<dbReference type="InParanoid" id="B0DSK2"/>
<evidence type="ECO:0000313" key="2">
    <source>
        <dbReference type="Proteomes" id="UP000001194"/>
    </source>
</evidence>
<dbReference type="GeneID" id="6082458"/>
<proteinExistence type="predicted"/>
<gene>
    <name evidence="1" type="ORF">LACBIDRAFT_309549</name>
</gene>
<name>B0DSK2_LACBS</name>
<keyword evidence="2" id="KW-1185">Reference proteome</keyword>
<dbReference type="KEGG" id="lbc:LACBIDRAFT_309549"/>
<dbReference type="HOGENOM" id="CLU_2671489_0_0_1"/>
<dbReference type="Proteomes" id="UP000001194">
    <property type="component" value="Unassembled WGS sequence"/>
</dbReference>
<organism evidence="2">
    <name type="scientific">Laccaria bicolor (strain S238N-H82 / ATCC MYA-4686)</name>
    <name type="common">Bicoloured deceiver</name>
    <name type="synonym">Laccaria laccata var. bicolor</name>
    <dbReference type="NCBI Taxonomy" id="486041"/>
    <lineage>
        <taxon>Eukaryota</taxon>
        <taxon>Fungi</taxon>
        <taxon>Dikarya</taxon>
        <taxon>Basidiomycota</taxon>
        <taxon>Agaricomycotina</taxon>
        <taxon>Agaricomycetes</taxon>
        <taxon>Agaricomycetidae</taxon>
        <taxon>Agaricales</taxon>
        <taxon>Agaricineae</taxon>
        <taxon>Hydnangiaceae</taxon>
        <taxon>Laccaria</taxon>
    </lineage>
</organism>
<protein>
    <submittedName>
        <fullName evidence="1">Predicted protein</fullName>
    </submittedName>
</protein>
<reference evidence="1 2" key="1">
    <citation type="journal article" date="2008" name="Nature">
        <title>The genome of Laccaria bicolor provides insights into mycorrhizal symbiosis.</title>
        <authorList>
            <person name="Martin F."/>
            <person name="Aerts A."/>
            <person name="Ahren D."/>
            <person name="Brun A."/>
            <person name="Danchin E.G.J."/>
            <person name="Duchaussoy F."/>
            <person name="Gibon J."/>
            <person name="Kohler A."/>
            <person name="Lindquist E."/>
            <person name="Pereda V."/>
            <person name="Salamov A."/>
            <person name="Shapiro H.J."/>
            <person name="Wuyts J."/>
            <person name="Blaudez D."/>
            <person name="Buee M."/>
            <person name="Brokstein P."/>
            <person name="Canbaeck B."/>
            <person name="Cohen D."/>
            <person name="Courty P.E."/>
            <person name="Coutinho P.M."/>
            <person name="Delaruelle C."/>
            <person name="Detter J.C."/>
            <person name="Deveau A."/>
            <person name="DiFazio S."/>
            <person name="Duplessis S."/>
            <person name="Fraissinet-Tachet L."/>
            <person name="Lucic E."/>
            <person name="Frey-Klett P."/>
            <person name="Fourrey C."/>
            <person name="Feussner I."/>
            <person name="Gay G."/>
            <person name="Grimwood J."/>
            <person name="Hoegger P.J."/>
            <person name="Jain P."/>
            <person name="Kilaru S."/>
            <person name="Labbe J."/>
            <person name="Lin Y.C."/>
            <person name="Legue V."/>
            <person name="Le Tacon F."/>
            <person name="Marmeisse R."/>
            <person name="Melayah D."/>
            <person name="Montanini B."/>
            <person name="Muratet M."/>
            <person name="Nehls U."/>
            <person name="Niculita-Hirzel H."/>
            <person name="Oudot-Le Secq M.P."/>
            <person name="Peter M."/>
            <person name="Quesneville H."/>
            <person name="Rajashekar B."/>
            <person name="Reich M."/>
            <person name="Rouhier N."/>
            <person name="Schmutz J."/>
            <person name="Yin T."/>
            <person name="Chalot M."/>
            <person name="Henrissat B."/>
            <person name="Kuees U."/>
            <person name="Lucas S."/>
            <person name="Van de Peer Y."/>
            <person name="Podila G.K."/>
            <person name="Polle A."/>
            <person name="Pukkila P.J."/>
            <person name="Richardson P.M."/>
            <person name="Rouze P."/>
            <person name="Sanders I.R."/>
            <person name="Stajich J.E."/>
            <person name="Tunlid A."/>
            <person name="Tuskan G."/>
            <person name="Grigoriev I.V."/>
        </authorList>
    </citation>
    <scope>NUCLEOTIDE SEQUENCE [LARGE SCALE GENOMIC DNA]</scope>
    <source>
        <strain evidence="2">S238N-H82 / ATCC MYA-4686</strain>
    </source>
</reference>
<dbReference type="RefSeq" id="XP_001886849.1">
    <property type="nucleotide sequence ID" value="XM_001886814.1"/>
</dbReference>
<sequence>MFTHRQRRKVKFQMWSTIMQLAVTKRRKVSWLGVPFFLPHVPYLWTPTCFSSSYSGYQALGRPLPSRGSKRGKTK</sequence>
<dbReference type="AlphaFoldDB" id="B0DSK2"/>